<dbReference type="UniPathway" id="UPA00958"/>
<dbReference type="Proteomes" id="UP000253307">
    <property type="component" value="Unassembled WGS sequence"/>
</dbReference>
<feature type="site" description="Transition state stabilizer" evidence="8">
    <location>
        <position position="126"/>
    </location>
</feature>
<dbReference type="AlphaFoldDB" id="A0A368BX29"/>
<evidence type="ECO:0000256" key="7">
    <source>
        <dbReference type="PIRSR" id="PIRSR639901-1"/>
    </source>
</evidence>
<dbReference type="InterPro" id="IPR007507">
    <property type="entry name" value="Glycos_transf_N"/>
</dbReference>
<keyword evidence="9" id="KW-1133">Transmembrane helix</keyword>
<evidence type="ECO:0000256" key="8">
    <source>
        <dbReference type="PIRSR" id="PIRSR639901-2"/>
    </source>
</evidence>
<evidence type="ECO:0000256" key="6">
    <source>
        <dbReference type="ARBA" id="ARBA00049183"/>
    </source>
</evidence>
<feature type="domain" description="3-deoxy-D-manno-octulosonic-acid transferase N-terminal" evidence="10">
    <location>
        <begin position="35"/>
        <end position="207"/>
    </location>
</feature>
<comment type="function">
    <text evidence="9">Involved in lipopolysaccharide (LPS) biosynthesis. Catalyzes the transfer of 3-deoxy-D-manno-octulosonate (Kdo) residue(s) from CMP-Kdo to lipid IV(A), the tetraacyldisaccharide-1,4'-bisphosphate precursor of lipid A.</text>
</comment>
<keyword evidence="4 9" id="KW-0808">Transferase</keyword>
<dbReference type="EMBL" id="QOPE01000010">
    <property type="protein sequence ID" value="RCL41878.1"/>
    <property type="molecule type" value="Genomic_DNA"/>
</dbReference>
<dbReference type="GO" id="GO:0005886">
    <property type="term" value="C:plasma membrane"/>
    <property type="evidence" value="ECO:0007669"/>
    <property type="project" value="UniProtKB-SubCell"/>
</dbReference>
<evidence type="ECO:0000313" key="11">
    <source>
        <dbReference type="EMBL" id="RCL41878.1"/>
    </source>
</evidence>
<feature type="active site" description="Proton acceptor" evidence="7">
    <location>
        <position position="59"/>
    </location>
</feature>
<comment type="caution">
    <text evidence="11">The sequence shown here is derived from an EMBL/GenBank/DDBJ whole genome shotgun (WGS) entry which is preliminary data.</text>
</comment>
<keyword evidence="9" id="KW-0472">Membrane</keyword>
<dbReference type="Pfam" id="PF04413">
    <property type="entry name" value="Glycos_transf_N"/>
    <property type="match status" value="1"/>
</dbReference>
<comment type="caution">
    <text evidence="9">Lacks conserved residue(s) required for the propagation of feature annotation.</text>
</comment>
<feature type="transmembrane region" description="Helical" evidence="9">
    <location>
        <begin position="99"/>
        <end position="117"/>
    </location>
</feature>
<dbReference type="GO" id="GO:0009244">
    <property type="term" value="P:lipopolysaccharide core region biosynthetic process"/>
    <property type="evidence" value="ECO:0007669"/>
    <property type="project" value="UniProtKB-UniRule"/>
</dbReference>
<dbReference type="Gene3D" id="3.40.50.2000">
    <property type="entry name" value="Glycogen Phosphorylase B"/>
    <property type="match status" value="1"/>
</dbReference>
<dbReference type="GO" id="GO:0043842">
    <property type="term" value="F:Kdo transferase activity"/>
    <property type="evidence" value="ECO:0007669"/>
    <property type="project" value="UniProtKB-EC"/>
</dbReference>
<keyword evidence="9" id="KW-0812">Transmembrane</keyword>
<evidence type="ECO:0000256" key="3">
    <source>
        <dbReference type="ARBA" id="ARBA00019077"/>
    </source>
</evidence>
<reference evidence="11 12" key="1">
    <citation type="journal article" date="2018" name="Microbiome">
        <title>Fine metagenomic profile of the Mediterranean stratified and mixed water columns revealed by assembly and recruitment.</title>
        <authorList>
            <person name="Haro-Moreno J.M."/>
            <person name="Lopez-Perez M."/>
            <person name="De La Torre J.R."/>
            <person name="Picazo A."/>
            <person name="Camacho A."/>
            <person name="Rodriguez-Valera F."/>
        </authorList>
    </citation>
    <scope>NUCLEOTIDE SEQUENCE [LARGE SCALE GENOMIC DNA]</scope>
    <source>
        <strain evidence="11">MED-G82</strain>
    </source>
</reference>
<gene>
    <name evidence="11" type="ORF">DBW96_01935</name>
</gene>
<evidence type="ECO:0000256" key="1">
    <source>
        <dbReference type="ARBA" id="ARBA00004713"/>
    </source>
</evidence>
<dbReference type="EC" id="2.4.99.12" evidence="2 9"/>
<evidence type="ECO:0000256" key="4">
    <source>
        <dbReference type="ARBA" id="ARBA00022679"/>
    </source>
</evidence>
<evidence type="ECO:0000256" key="2">
    <source>
        <dbReference type="ARBA" id="ARBA00012621"/>
    </source>
</evidence>
<keyword evidence="9" id="KW-0448">Lipopolysaccharide biosynthesis</keyword>
<dbReference type="SUPFAM" id="SSF53756">
    <property type="entry name" value="UDP-Glycosyltransferase/glycogen phosphorylase"/>
    <property type="match status" value="1"/>
</dbReference>
<evidence type="ECO:0000259" key="10">
    <source>
        <dbReference type="Pfam" id="PF04413"/>
    </source>
</evidence>
<feature type="transmembrane region" description="Helical" evidence="9">
    <location>
        <begin position="5"/>
        <end position="23"/>
    </location>
</feature>
<dbReference type="Gene3D" id="3.40.50.11720">
    <property type="entry name" value="3-Deoxy-D-manno-octulosonic-acid transferase, N-terminal domain"/>
    <property type="match status" value="1"/>
</dbReference>
<organism evidence="11 12">
    <name type="scientific">SAR86 cluster bacterium</name>
    <dbReference type="NCBI Taxonomy" id="2030880"/>
    <lineage>
        <taxon>Bacteria</taxon>
        <taxon>Pseudomonadati</taxon>
        <taxon>Pseudomonadota</taxon>
        <taxon>Gammaproteobacteria</taxon>
        <taxon>SAR86 cluster</taxon>
    </lineage>
</organism>
<comment type="catalytic activity">
    <reaction evidence="6 9">
        <text>lipid IVA (E. coli) + CMP-3-deoxy-beta-D-manno-octulosonate = alpha-Kdo-(2-&gt;6)-lipid IVA (E. coli) + CMP + H(+)</text>
        <dbReference type="Rhea" id="RHEA:28066"/>
        <dbReference type="ChEBI" id="CHEBI:15378"/>
        <dbReference type="ChEBI" id="CHEBI:58603"/>
        <dbReference type="ChEBI" id="CHEBI:60364"/>
        <dbReference type="ChEBI" id="CHEBI:60377"/>
        <dbReference type="ChEBI" id="CHEBI:85987"/>
        <dbReference type="EC" id="2.4.99.12"/>
    </reaction>
</comment>
<dbReference type="PANTHER" id="PTHR42755:SF1">
    <property type="entry name" value="3-DEOXY-D-MANNO-OCTULOSONIC ACID TRANSFERASE, MITOCHONDRIAL-RELATED"/>
    <property type="match status" value="1"/>
</dbReference>
<accession>A0A368BX29</accession>
<dbReference type="PANTHER" id="PTHR42755">
    <property type="entry name" value="3-DEOXY-MANNO-OCTULOSONATE CYTIDYLYLTRANSFERASE"/>
    <property type="match status" value="1"/>
</dbReference>
<name>A0A368BX29_9GAMM</name>
<comment type="subcellular location">
    <subcellularLocation>
        <location evidence="9">Cell membrane</location>
    </subcellularLocation>
</comment>
<dbReference type="GO" id="GO:0009245">
    <property type="term" value="P:lipid A biosynthetic process"/>
    <property type="evidence" value="ECO:0007669"/>
    <property type="project" value="TreeGrafter"/>
</dbReference>
<dbReference type="InterPro" id="IPR038107">
    <property type="entry name" value="Glycos_transf_N_sf"/>
</dbReference>
<feature type="site" description="Transition state stabilizer" evidence="8">
    <location>
        <position position="204"/>
    </location>
</feature>
<protein>
    <recommendedName>
        <fullName evidence="3 9">3-deoxy-D-manno-octulosonic acid transferase</fullName>
        <shortName evidence="9">Kdo transferase</shortName>
        <ecNumber evidence="2 9">2.4.99.12</ecNumber>
    </recommendedName>
    <alternativeName>
        <fullName evidence="5 9">Lipid IV(A) 3-deoxy-D-manno-octulosonic acid transferase</fullName>
    </alternativeName>
</protein>
<comment type="similarity">
    <text evidence="9">Belongs to the glycosyltransferase group 1 family.</text>
</comment>
<evidence type="ECO:0000313" key="12">
    <source>
        <dbReference type="Proteomes" id="UP000253307"/>
    </source>
</evidence>
<keyword evidence="9" id="KW-1003">Cell membrane</keyword>
<comment type="pathway">
    <text evidence="1 9">Bacterial outer membrane biogenesis; LPS core biosynthesis.</text>
</comment>
<dbReference type="InterPro" id="IPR039901">
    <property type="entry name" value="Kdotransferase"/>
</dbReference>
<evidence type="ECO:0000256" key="9">
    <source>
        <dbReference type="RuleBase" id="RU365103"/>
    </source>
</evidence>
<sequence>MFLFIYQICFFCLIPIFFLNLFIKGAKEKLYLSKISNRIGLGFKKRNNPILIHAVSLGEVLGIKNFVKTLEGNNEIIISVSTATGLQKAKELYGHKHQVIFLPWDFFIFINLFFRFLDIKLILLFETEIWPYLIYKAHKLNIPVILLNGRLSKRSASLYKQTRLLMTPIFKKMDKLFVQSDKHLERFCNLGVDSKKIEVVGSVKYDIEPAKKTSSENKLPNKFILAASTHKGEEEIVLNAYKTFKQNNPSHRNVKLVICPRHPERANSVKSLCNGMGFDGEIFSCVDGDSQPEVIIIDRIGLLNTCYILSSCAFVGGSLINHGGHNLAEPACNKTPIIIGPYTFNFEEMSSEFISSDSAVVVHNQLELGNAFNKLINDVNYSSSLIANAEEVFNKNKGSTQRQGSYIMKLLELK</sequence>
<proteinExistence type="inferred from homology"/>
<evidence type="ECO:0000256" key="5">
    <source>
        <dbReference type="ARBA" id="ARBA00031445"/>
    </source>
</evidence>